<sequence>MIHLFSILSVFRAGGHQRKGKIIKGLKTQKRAKVFAQAADFIVPA</sequence>
<proteinExistence type="predicted"/>
<comment type="caution">
    <text evidence="1">The sequence shown here is derived from an EMBL/GenBank/DDBJ whole genome shotgun (WGS) entry which is preliminary data.</text>
</comment>
<dbReference type="PATRIC" id="fig|755172.3.peg.250"/>
<protein>
    <submittedName>
        <fullName evidence="1">Uncharacterized protein</fullName>
    </submittedName>
</protein>
<accession>A0A134AL19</accession>
<name>A0A134AL19_9FIRM</name>
<reference evidence="2" key="1">
    <citation type="submission" date="2016-01" db="EMBL/GenBank/DDBJ databases">
        <authorList>
            <person name="Mitreva M."/>
            <person name="Pepin K.H."/>
            <person name="Mihindukulasuriya K.A."/>
            <person name="Fulton R."/>
            <person name="Fronick C."/>
            <person name="O'Laughlin M."/>
            <person name="Miner T."/>
            <person name="Herter B."/>
            <person name="Rosa B.A."/>
            <person name="Cordes M."/>
            <person name="Tomlinson C."/>
            <person name="Wollam A."/>
            <person name="Palsikar V.B."/>
            <person name="Mardis E.R."/>
            <person name="Wilson R.K."/>
        </authorList>
    </citation>
    <scope>NUCLEOTIDE SEQUENCE [LARGE SCALE GENOMIC DNA]</scope>
    <source>
        <strain evidence="2">DNF00729</strain>
    </source>
</reference>
<organism evidence="1 2">
    <name type="scientific">Aedoeadaptatus coxii</name>
    <dbReference type="NCBI Taxonomy" id="755172"/>
    <lineage>
        <taxon>Bacteria</taxon>
        <taxon>Bacillati</taxon>
        <taxon>Bacillota</taxon>
        <taxon>Tissierellia</taxon>
        <taxon>Tissierellales</taxon>
        <taxon>Peptoniphilaceae</taxon>
        <taxon>Aedoeadaptatus</taxon>
    </lineage>
</organism>
<gene>
    <name evidence="1" type="ORF">HMPREF1863_00261</name>
</gene>
<evidence type="ECO:0000313" key="2">
    <source>
        <dbReference type="Proteomes" id="UP000070442"/>
    </source>
</evidence>
<dbReference type="EMBL" id="LSDG01000005">
    <property type="protein sequence ID" value="KXB68240.1"/>
    <property type="molecule type" value="Genomic_DNA"/>
</dbReference>
<dbReference type="AlphaFoldDB" id="A0A134AL19"/>
<evidence type="ECO:0000313" key="1">
    <source>
        <dbReference type="EMBL" id="KXB68240.1"/>
    </source>
</evidence>
<keyword evidence="2" id="KW-1185">Reference proteome</keyword>
<dbReference type="Proteomes" id="UP000070442">
    <property type="component" value="Unassembled WGS sequence"/>
</dbReference>